<proteinExistence type="predicted"/>
<dbReference type="EMBL" id="BOLY01000004">
    <property type="protein sequence ID" value="GIZ44375.1"/>
    <property type="molecule type" value="Genomic_DNA"/>
</dbReference>
<evidence type="ECO:0000313" key="2">
    <source>
        <dbReference type="EMBL" id="GIZ44375.1"/>
    </source>
</evidence>
<sequence>MSEIPSIATLSIASPEEDQPIPTPEEIAACTDFVFNDKLWRGGTKVVRIGKYVAKYAGHINLREVENMKFVAKYPKISAAKYRAHGQLPGPKDYNGKGGLYIVTDYIEGETVEAAWDKLSPVDKEEVLRLIREQINEIRSVPEEGYLGGVGGTHYVNHSLTIYKNQLKLPPGADPSPEPLGPFATYDAFVDSWVQRLTDELTQEAFKPVVAFFNKMAREMWSKNTRTVFTHNDLAPKNIMLTKLGTNPDGSGIFRVTIIDWDSAGFCPEWWEFADAPVWWGSTPAWWVESIDKIMPTYVSERWVYDFYWRMIVR</sequence>
<gene>
    <name evidence="2" type="ORF">CKM354_000757300</name>
</gene>
<evidence type="ECO:0000259" key="1">
    <source>
        <dbReference type="Pfam" id="PF01636"/>
    </source>
</evidence>
<accession>A0A9P3CPQ5</accession>
<reference evidence="2 3" key="1">
    <citation type="submission" date="2021-01" db="EMBL/GenBank/DDBJ databases">
        <title>Cercospora kikuchii MAFF 305040 whole genome shotgun sequence.</title>
        <authorList>
            <person name="Kashiwa T."/>
            <person name="Suzuki T."/>
        </authorList>
    </citation>
    <scope>NUCLEOTIDE SEQUENCE [LARGE SCALE GENOMIC DNA]</scope>
    <source>
        <strain evidence="2 3">MAFF 305040</strain>
    </source>
</reference>
<dbReference type="AlphaFoldDB" id="A0A9P3CPQ5"/>
<dbReference type="OrthoDB" id="4177236at2759"/>
<dbReference type="InterPro" id="IPR011009">
    <property type="entry name" value="Kinase-like_dom_sf"/>
</dbReference>
<name>A0A9P3CPQ5_9PEZI</name>
<dbReference type="InterPro" id="IPR051678">
    <property type="entry name" value="AGP_Transferase"/>
</dbReference>
<dbReference type="Proteomes" id="UP000825890">
    <property type="component" value="Unassembled WGS sequence"/>
</dbReference>
<comment type="caution">
    <text evidence="2">The sequence shown here is derived from an EMBL/GenBank/DDBJ whole genome shotgun (WGS) entry which is preliminary data.</text>
</comment>
<dbReference type="PANTHER" id="PTHR21310:SF15">
    <property type="entry name" value="AMINOGLYCOSIDE PHOSPHOTRANSFERASE DOMAIN-CONTAINING PROTEIN"/>
    <property type="match status" value="1"/>
</dbReference>
<dbReference type="SUPFAM" id="SSF56112">
    <property type="entry name" value="Protein kinase-like (PK-like)"/>
    <property type="match status" value="1"/>
</dbReference>
<feature type="domain" description="Aminoglycoside phosphotransferase" evidence="1">
    <location>
        <begin position="65"/>
        <end position="282"/>
    </location>
</feature>
<dbReference type="GeneID" id="68293148"/>
<organism evidence="2 3">
    <name type="scientific">Cercospora kikuchii</name>
    <dbReference type="NCBI Taxonomy" id="84275"/>
    <lineage>
        <taxon>Eukaryota</taxon>
        <taxon>Fungi</taxon>
        <taxon>Dikarya</taxon>
        <taxon>Ascomycota</taxon>
        <taxon>Pezizomycotina</taxon>
        <taxon>Dothideomycetes</taxon>
        <taxon>Dothideomycetidae</taxon>
        <taxon>Mycosphaerellales</taxon>
        <taxon>Mycosphaerellaceae</taxon>
        <taxon>Cercospora</taxon>
    </lineage>
</organism>
<dbReference type="PANTHER" id="PTHR21310">
    <property type="entry name" value="AMINOGLYCOSIDE PHOSPHOTRANSFERASE-RELATED-RELATED"/>
    <property type="match status" value="1"/>
</dbReference>
<protein>
    <recommendedName>
        <fullName evidence="1">Aminoglycoside phosphotransferase domain-containing protein</fullName>
    </recommendedName>
</protein>
<dbReference type="InterPro" id="IPR002575">
    <property type="entry name" value="Aminoglycoside_PTrfase"/>
</dbReference>
<dbReference type="Pfam" id="PF01636">
    <property type="entry name" value="APH"/>
    <property type="match status" value="1"/>
</dbReference>
<evidence type="ECO:0000313" key="3">
    <source>
        <dbReference type="Proteomes" id="UP000825890"/>
    </source>
</evidence>
<dbReference type="RefSeq" id="XP_044658862.1">
    <property type="nucleotide sequence ID" value="XM_044802927.1"/>
</dbReference>
<keyword evidence="3" id="KW-1185">Reference proteome</keyword>
<dbReference type="Gene3D" id="3.90.1200.10">
    <property type="match status" value="1"/>
</dbReference>